<dbReference type="PANTHER" id="PTHR31435">
    <property type="entry name" value="PROTEIN NATD1"/>
    <property type="match status" value="1"/>
</dbReference>
<reference evidence="3" key="2">
    <citation type="submission" date="2021-04" db="EMBL/GenBank/DDBJ databases">
        <authorList>
            <person name="Gilroy R."/>
        </authorList>
    </citation>
    <scope>NUCLEOTIDE SEQUENCE</scope>
    <source>
        <strain evidence="3">742</strain>
    </source>
</reference>
<comment type="caution">
    <text evidence="3">The sequence shown here is derived from an EMBL/GenBank/DDBJ whole genome shotgun (WGS) entry which is preliminary data.</text>
</comment>
<proteinExistence type="predicted"/>
<dbReference type="InterPro" id="IPR045057">
    <property type="entry name" value="Gcn5-rel_NAT"/>
</dbReference>
<dbReference type="EMBL" id="JAHLFH010000109">
    <property type="protein sequence ID" value="MBU3819770.1"/>
    <property type="molecule type" value="Genomic_DNA"/>
</dbReference>
<dbReference type="PROSITE" id="PS51186">
    <property type="entry name" value="GNAT"/>
    <property type="match status" value="1"/>
</dbReference>
<dbReference type="PROSITE" id="PS51729">
    <property type="entry name" value="GNAT_YJDJ"/>
    <property type="match status" value="1"/>
</dbReference>
<evidence type="ECO:0000313" key="3">
    <source>
        <dbReference type="EMBL" id="MBU3819770.1"/>
    </source>
</evidence>
<gene>
    <name evidence="3" type="ORF">H9864_05305</name>
</gene>
<dbReference type="CDD" id="cd04301">
    <property type="entry name" value="NAT_SF"/>
    <property type="match status" value="1"/>
</dbReference>
<dbReference type="AlphaFoldDB" id="A0A9E2KKY9"/>
<organism evidence="3 4">
    <name type="scientific">Candidatus Faecalibacterium intestinavium</name>
    <dbReference type="NCBI Taxonomy" id="2838580"/>
    <lineage>
        <taxon>Bacteria</taxon>
        <taxon>Bacillati</taxon>
        <taxon>Bacillota</taxon>
        <taxon>Clostridia</taxon>
        <taxon>Eubacteriales</taxon>
        <taxon>Oscillospiraceae</taxon>
        <taxon>Faecalibacterium</taxon>
    </lineage>
</organism>
<evidence type="ECO:0000313" key="4">
    <source>
        <dbReference type="Proteomes" id="UP000824178"/>
    </source>
</evidence>
<evidence type="ECO:0000259" key="1">
    <source>
        <dbReference type="PROSITE" id="PS51186"/>
    </source>
</evidence>
<dbReference type="Pfam" id="PF14542">
    <property type="entry name" value="Acetyltransf_CG"/>
    <property type="match status" value="1"/>
</dbReference>
<feature type="domain" description="N-acetyltransferase" evidence="2">
    <location>
        <begin position="2"/>
        <end position="90"/>
    </location>
</feature>
<dbReference type="Gene3D" id="3.40.630.30">
    <property type="match status" value="1"/>
</dbReference>
<evidence type="ECO:0000259" key="2">
    <source>
        <dbReference type="PROSITE" id="PS51729"/>
    </source>
</evidence>
<feature type="domain" description="N-acetyltransferase" evidence="1">
    <location>
        <begin position="1"/>
        <end position="93"/>
    </location>
</feature>
<dbReference type="PANTHER" id="PTHR31435:SF10">
    <property type="entry name" value="BSR4717 PROTEIN"/>
    <property type="match status" value="1"/>
</dbReference>
<name>A0A9E2KKY9_9FIRM</name>
<reference evidence="3" key="1">
    <citation type="journal article" date="2021" name="PeerJ">
        <title>Extensive microbial diversity within the chicken gut microbiome revealed by metagenomics and culture.</title>
        <authorList>
            <person name="Gilroy R."/>
            <person name="Ravi A."/>
            <person name="Getino M."/>
            <person name="Pursley I."/>
            <person name="Horton D.L."/>
            <person name="Alikhan N.F."/>
            <person name="Baker D."/>
            <person name="Gharbi K."/>
            <person name="Hall N."/>
            <person name="Watson M."/>
            <person name="Adriaenssens E.M."/>
            <person name="Foster-Nyarko E."/>
            <person name="Jarju S."/>
            <person name="Secka A."/>
            <person name="Antonio M."/>
            <person name="Oren A."/>
            <person name="Chaudhuri R.R."/>
            <person name="La Ragione R."/>
            <person name="Hildebrand F."/>
            <person name="Pallen M.J."/>
        </authorList>
    </citation>
    <scope>NUCLEOTIDE SEQUENCE</scope>
    <source>
        <strain evidence="3">742</strain>
    </source>
</reference>
<sequence>MEFQREENRIWLADASGQKIAQLLFPARSEGVVTVSSTYVDPALRGQGVASRLMEALTQELRASGRKAVPVCSYAVRWFEEHPEAADLLAEKG</sequence>
<dbReference type="InterPro" id="IPR031165">
    <property type="entry name" value="GNAT_YJDJ"/>
</dbReference>
<dbReference type="SUPFAM" id="SSF55729">
    <property type="entry name" value="Acyl-CoA N-acyltransferases (Nat)"/>
    <property type="match status" value="1"/>
</dbReference>
<dbReference type="Proteomes" id="UP000824178">
    <property type="component" value="Unassembled WGS sequence"/>
</dbReference>
<dbReference type="InterPro" id="IPR016181">
    <property type="entry name" value="Acyl_CoA_acyltransferase"/>
</dbReference>
<dbReference type="GO" id="GO:0016747">
    <property type="term" value="F:acyltransferase activity, transferring groups other than amino-acyl groups"/>
    <property type="evidence" value="ECO:0007669"/>
    <property type="project" value="InterPro"/>
</dbReference>
<dbReference type="InterPro" id="IPR000182">
    <property type="entry name" value="GNAT_dom"/>
</dbReference>
<accession>A0A9E2KKY9</accession>
<protein>
    <submittedName>
        <fullName evidence="3">N-acetyltransferase</fullName>
    </submittedName>
</protein>